<evidence type="ECO:0000313" key="3">
    <source>
        <dbReference type="Proteomes" id="UP000670475"/>
    </source>
</evidence>
<dbReference type="PANTHER" id="PTHR36222">
    <property type="entry name" value="SERINE PROTEASE INHIBITOR RV3364C"/>
    <property type="match status" value="1"/>
</dbReference>
<dbReference type="EMBL" id="JAGIQL010000053">
    <property type="protein sequence ID" value="MBP0458831.1"/>
    <property type="molecule type" value="Genomic_DNA"/>
</dbReference>
<dbReference type="InterPro" id="IPR053141">
    <property type="entry name" value="Mycobact_SerProt_Inhib_Rv3364c"/>
</dbReference>
<dbReference type="RefSeq" id="WP_209340579.1">
    <property type="nucleotide sequence ID" value="NZ_JAGIQL010000053.1"/>
</dbReference>
<comment type="caution">
    <text evidence="2">The sequence shown here is derived from an EMBL/GenBank/DDBJ whole genome shotgun (WGS) entry which is preliminary data.</text>
</comment>
<feature type="domain" description="Roadblock/LAMTOR2" evidence="1">
    <location>
        <begin position="14"/>
        <end position="104"/>
    </location>
</feature>
<dbReference type="AlphaFoldDB" id="A0A940MEF4"/>
<organism evidence="2 3">
    <name type="scientific">Streptomyces montanisoli</name>
    <dbReference type="NCBI Taxonomy" id="2798581"/>
    <lineage>
        <taxon>Bacteria</taxon>
        <taxon>Bacillati</taxon>
        <taxon>Actinomycetota</taxon>
        <taxon>Actinomycetes</taxon>
        <taxon>Kitasatosporales</taxon>
        <taxon>Streptomycetaceae</taxon>
        <taxon>Streptomyces</taxon>
    </lineage>
</organism>
<sequence length="143" mass="15035">MSTPHQQIGQSAWYLNPISEIKGVRHALIMTLDGMVVARSSELPVDEADGIAAMTSALHAASRSAANTALGAPEQTPVETVTVQNAYGTYMVMPAGIRTNTLIAVSGDAEMPMGVVAHTMARQAKKLGEQLMSVPLRTDDSAS</sequence>
<accession>A0A940MEF4</accession>
<dbReference type="Pfam" id="PF03259">
    <property type="entry name" value="Robl_LC7"/>
    <property type="match status" value="1"/>
</dbReference>
<reference evidence="2" key="1">
    <citation type="submission" date="2021-03" db="EMBL/GenBank/DDBJ databases">
        <title>Whole genome sequence of Streptomyces bomunensis MMS17-BM035.</title>
        <authorList>
            <person name="Lee J.H."/>
        </authorList>
    </citation>
    <scope>NUCLEOTIDE SEQUENCE</scope>
    <source>
        <strain evidence="2">MMS17-BM035</strain>
    </source>
</reference>
<dbReference type="SMART" id="SM00960">
    <property type="entry name" value="Robl_LC7"/>
    <property type="match status" value="1"/>
</dbReference>
<evidence type="ECO:0000313" key="2">
    <source>
        <dbReference type="EMBL" id="MBP0458831.1"/>
    </source>
</evidence>
<protein>
    <submittedName>
        <fullName evidence="2">Roadblock/LC7 domain-containing protein</fullName>
    </submittedName>
</protein>
<evidence type="ECO:0000259" key="1">
    <source>
        <dbReference type="SMART" id="SM00960"/>
    </source>
</evidence>
<dbReference type="InterPro" id="IPR004942">
    <property type="entry name" value="Roadblock/LAMTOR2_dom"/>
</dbReference>
<name>A0A940MEF4_9ACTN</name>
<proteinExistence type="predicted"/>
<gene>
    <name evidence="2" type="ORF">JFN87_15185</name>
</gene>
<dbReference type="Gene3D" id="3.30.450.30">
    <property type="entry name" value="Dynein light chain 2a, cytoplasmic"/>
    <property type="match status" value="1"/>
</dbReference>
<dbReference type="PANTHER" id="PTHR36222:SF1">
    <property type="entry name" value="SERINE PROTEASE INHIBITOR RV3364C"/>
    <property type="match status" value="1"/>
</dbReference>
<dbReference type="Proteomes" id="UP000670475">
    <property type="component" value="Unassembled WGS sequence"/>
</dbReference>
<dbReference type="SUPFAM" id="SSF103196">
    <property type="entry name" value="Roadblock/LC7 domain"/>
    <property type="match status" value="1"/>
</dbReference>
<keyword evidence="3" id="KW-1185">Reference proteome</keyword>